<evidence type="ECO:0000313" key="8">
    <source>
        <dbReference type="Proteomes" id="UP000094565"/>
    </source>
</evidence>
<protein>
    <submittedName>
        <fullName evidence="7">BA75_00633T0</fullName>
    </submittedName>
</protein>
<keyword evidence="2" id="KW-0677">Repeat</keyword>
<dbReference type="FunFam" id="1.20.1280.50:FF:000016">
    <property type="entry name" value="E3 ubiquitin ligase complex SCF subunit sconB"/>
    <property type="match status" value="1"/>
</dbReference>
<feature type="region of interest" description="Disordered" evidence="5">
    <location>
        <begin position="27"/>
        <end position="54"/>
    </location>
</feature>
<dbReference type="PRINTS" id="PR00320">
    <property type="entry name" value="GPROTEINBRPT"/>
</dbReference>
<dbReference type="InterPro" id="IPR015943">
    <property type="entry name" value="WD40/YVTN_repeat-like_dom_sf"/>
</dbReference>
<dbReference type="InterPro" id="IPR011047">
    <property type="entry name" value="Quinoprotein_ADH-like_sf"/>
</dbReference>
<feature type="compositionally biased region" description="Basic and acidic residues" evidence="5">
    <location>
        <begin position="497"/>
        <end position="507"/>
    </location>
</feature>
<dbReference type="Proteomes" id="UP000094565">
    <property type="component" value="Chromosome 1"/>
</dbReference>
<feature type="domain" description="F-box" evidence="6">
    <location>
        <begin position="160"/>
        <end position="206"/>
    </location>
</feature>
<dbReference type="InterPro" id="IPR051075">
    <property type="entry name" value="SCF_subunit_WD-repeat"/>
</dbReference>
<dbReference type="OrthoDB" id="5580488at2759"/>
<evidence type="ECO:0000259" key="6">
    <source>
        <dbReference type="PROSITE" id="PS50181"/>
    </source>
</evidence>
<dbReference type="PROSITE" id="PS00678">
    <property type="entry name" value="WD_REPEATS_1"/>
    <property type="match status" value="3"/>
</dbReference>
<dbReference type="InterPro" id="IPR001680">
    <property type="entry name" value="WD40_rpt"/>
</dbReference>
<dbReference type="GO" id="GO:0019005">
    <property type="term" value="C:SCF ubiquitin ligase complex"/>
    <property type="evidence" value="ECO:0007669"/>
    <property type="project" value="UniProtKB-ARBA"/>
</dbReference>
<dbReference type="PANTHER" id="PTHR19872">
    <property type="entry name" value="UBIQUITIN LIGASE SPECIFICITY FACTOR/HREP PROTEIN"/>
    <property type="match status" value="1"/>
</dbReference>
<dbReference type="InterPro" id="IPR019775">
    <property type="entry name" value="WD40_repeat_CS"/>
</dbReference>
<dbReference type="FunFam" id="2.130.10.10:FF:000715">
    <property type="entry name" value="F-box protein MET30"/>
    <property type="match status" value="1"/>
</dbReference>
<dbReference type="Pfam" id="PF12937">
    <property type="entry name" value="F-box-like"/>
    <property type="match status" value="1"/>
</dbReference>
<gene>
    <name evidence="7" type="primary">MET30</name>
    <name evidence="7" type="ORF">ATY40_BA7500633</name>
</gene>
<feature type="repeat" description="WD" evidence="4">
    <location>
        <begin position="305"/>
        <end position="344"/>
    </location>
</feature>
<feature type="repeat" description="WD" evidence="4">
    <location>
        <begin position="524"/>
        <end position="546"/>
    </location>
</feature>
<dbReference type="InterPro" id="IPR001810">
    <property type="entry name" value="F-box_dom"/>
</dbReference>
<dbReference type="GO" id="GO:0031146">
    <property type="term" value="P:SCF-dependent proteasomal ubiquitin-dependent protein catabolic process"/>
    <property type="evidence" value="ECO:0007669"/>
    <property type="project" value="UniProtKB-ARBA"/>
</dbReference>
<evidence type="ECO:0000256" key="2">
    <source>
        <dbReference type="ARBA" id="ARBA00022737"/>
    </source>
</evidence>
<evidence type="ECO:0000313" key="7">
    <source>
        <dbReference type="EMBL" id="ANZ73747.1"/>
    </source>
</evidence>
<keyword evidence="1 4" id="KW-0853">WD repeat</keyword>
<feature type="region of interest" description="Disordered" evidence="5">
    <location>
        <begin position="497"/>
        <end position="519"/>
    </location>
</feature>
<dbReference type="CDD" id="cd22147">
    <property type="entry name" value="F-box_SpPof1-like"/>
    <property type="match status" value="1"/>
</dbReference>
<dbReference type="InterPro" id="IPR036047">
    <property type="entry name" value="F-box-like_dom_sf"/>
</dbReference>
<dbReference type="PROSITE" id="PS50181">
    <property type="entry name" value="FBOX"/>
    <property type="match status" value="1"/>
</dbReference>
<dbReference type="GO" id="GO:1990756">
    <property type="term" value="F:ubiquitin-like ligase-substrate adaptor activity"/>
    <property type="evidence" value="ECO:0007669"/>
    <property type="project" value="UniProtKB-ARBA"/>
</dbReference>
<dbReference type="PROSITE" id="PS50294">
    <property type="entry name" value="WD_REPEATS_REGION"/>
    <property type="match status" value="4"/>
</dbReference>
<dbReference type="Gene3D" id="1.20.1280.50">
    <property type="match status" value="1"/>
</dbReference>
<dbReference type="SMART" id="SM00320">
    <property type="entry name" value="WD40"/>
    <property type="match status" value="7"/>
</dbReference>
<dbReference type="AlphaFoldDB" id="A0A1B2J703"/>
<dbReference type="CDD" id="cd00200">
    <property type="entry name" value="WD40"/>
    <property type="match status" value="1"/>
</dbReference>
<dbReference type="SUPFAM" id="SSF50998">
    <property type="entry name" value="Quinoprotein alcohol dehydrogenase-like"/>
    <property type="match status" value="1"/>
</dbReference>
<dbReference type="Pfam" id="PF00400">
    <property type="entry name" value="WD40"/>
    <property type="match status" value="6"/>
</dbReference>
<name>A0A1B2J703_PICPA</name>
<dbReference type="InterPro" id="IPR020472">
    <property type="entry name" value="WD40_PAC1"/>
</dbReference>
<dbReference type="PANTHER" id="PTHR19872:SF9">
    <property type="entry name" value="UBIQUITIN-BINDING SDF UBIQUITIN LIGASE COMPLEX SUBUNIT"/>
    <property type="match status" value="1"/>
</dbReference>
<keyword evidence="3" id="KW-0833">Ubl conjugation pathway</keyword>
<reference evidence="7 8" key="1">
    <citation type="submission" date="2016-02" db="EMBL/GenBank/DDBJ databases">
        <title>Comparative genomic and transcriptomic foundation for Pichia pastoris.</title>
        <authorList>
            <person name="Love K.R."/>
            <person name="Shah K.A."/>
            <person name="Whittaker C.A."/>
            <person name="Wu J."/>
            <person name="Bartlett M.C."/>
            <person name="Ma D."/>
            <person name="Leeson R.L."/>
            <person name="Priest M."/>
            <person name="Young S.K."/>
            <person name="Love J.C."/>
        </authorList>
    </citation>
    <scope>NUCLEOTIDE SEQUENCE [LARGE SCALE GENOMIC DNA]</scope>
    <source>
        <strain evidence="7 8">ATCC 28485</strain>
    </source>
</reference>
<feature type="repeat" description="WD" evidence="4">
    <location>
        <begin position="345"/>
        <end position="384"/>
    </location>
</feature>
<dbReference type="EMBL" id="CP014584">
    <property type="protein sequence ID" value="ANZ73747.1"/>
    <property type="molecule type" value="Genomic_DNA"/>
</dbReference>
<dbReference type="PROSITE" id="PS50082">
    <property type="entry name" value="WD_REPEATS_2"/>
    <property type="match status" value="6"/>
</dbReference>
<dbReference type="SUPFAM" id="SSF81383">
    <property type="entry name" value="F-box domain"/>
    <property type="match status" value="1"/>
</dbReference>
<feature type="repeat" description="WD" evidence="4">
    <location>
        <begin position="547"/>
        <end position="586"/>
    </location>
</feature>
<feature type="repeat" description="WD" evidence="4">
    <location>
        <begin position="385"/>
        <end position="424"/>
    </location>
</feature>
<evidence type="ECO:0000256" key="4">
    <source>
        <dbReference type="PROSITE-ProRule" id="PRU00221"/>
    </source>
</evidence>
<sequence length="619" mass="70139">MSVSEDTERCTKRPRLDDKVVFRMAGQLEGRNGLEQNTDPKADGKKLSSNTDKNNNVTNFLTHHVVDQSMIPRDNFHKYCYRHNPDVTCNKNTDQCKMDEIQDAMEKIPPRDREAITHVWSIFSAAPYQHRSLILRGLLSQCCFPQLSMISEEVKSLIRLDFISTLPTELSLKILCYLDCASLCNAAQVSRKWKRLADDDRVWHYMCEQHIDRKCPQCGWGLPLLAMKRARHIPDEVPKEIPHTAAIDVKDNNTNNASKNTNTTTTTCKEVVPAARKTRPWKVVYSERYKVERNWRKGVYKVRTIEGHTDGVTCMQLGYKILMTGSYDSTIKIWNLETGALIRSLGGHTRGVRTLAFDDQKLITGGLDGTIKVFNYHTGECISTYHGHNNHVVSLDFIGKTIVSGSADQTVKVWHVETRTCYTLRGHTDWVNSVKIHPKSMTCFSASDDTTIRMWDLKTNSCIKVFGGEENKGHVGQVQCVIPLNIKYEIVEDLEKDNVADETREAPDTATPETEEEKNYPTHILTSSLDTTIKLWNVKTGKCVRTQFGHIEGVWSIAADTFRIVSGAHDRTIKVWDLQSGKCMHTFGSNDSSVSCVSLGDTRFASGLENGKIKVYYFD</sequence>
<proteinExistence type="predicted"/>
<accession>A0A1B2J703</accession>
<organism evidence="7 8">
    <name type="scientific">Komagataella pastoris</name>
    <name type="common">Yeast</name>
    <name type="synonym">Pichia pastoris</name>
    <dbReference type="NCBI Taxonomy" id="4922"/>
    <lineage>
        <taxon>Eukaryota</taxon>
        <taxon>Fungi</taxon>
        <taxon>Dikarya</taxon>
        <taxon>Ascomycota</taxon>
        <taxon>Saccharomycotina</taxon>
        <taxon>Pichiomycetes</taxon>
        <taxon>Pichiales</taxon>
        <taxon>Pichiaceae</taxon>
        <taxon>Komagataella</taxon>
    </lineage>
</organism>
<dbReference type="SMART" id="SM00256">
    <property type="entry name" value="FBOX"/>
    <property type="match status" value="1"/>
</dbReference>
<evidence type="ECO:0000256" key="5">
    <source>
        <dbReference type="SAM" id="MobiDB-lite"/>
    </source>
</evidence>
<keyword evidence="8" id="KW-1185">Reference proteome</keyword>
<evidence type="ECO:0000256" key="3">
    <source>
        <dbReference type="ARBA" id="ARBA00022786"/>
    </source>
</evidence>
<evidence type="ECO:0000256" key="1">
    <source>
        <dbReference type="ARBA" id="ARBA00022574"/>
    </source>
</evidence>
<feature type="repeat" description="WD" evidence="4">
    <location>
        <begin position="424"/>
        <end position="465"/>
    </location>
</feature>
<dbReference type="FunFam" id="2.130.10.10:FF:000987">
    <property type="entry name" value="Unplaced genomic scaffold supercont1.16, whole genome shotgun sequence"/>
    <property type="match status" value="1"/>
</dbReference>
<dbReference type="Gene3D" id="2.130.10.10">
    <property type="entry name" value="YVTN repeat-like/Quinoprotein amine dehydrogenase"/>
    <property type="match status" value="2"/>
</dbReference>